<evidence type="ECO:0000259" key="4">
    <source>
        <dbReference type="PROSITE" id="PS50949"/>
    </source>
</evidence>
<dbReference type="InterPro" id="IPR036388">
    <property type="entry name" value="WH-like_DNA-bd_sf"/>
</dbReference>
<proteinExistence type="predicted"/>
<dbReference type="PROSITE" id="PS50949">
    <property type="entry name" value="HTH_GNTR"/>
    <property type="match status" value="1"/>
</dbReference>
<gene>
    <name evidence="5" type="ORF">MBELCI_3597</name>
</gene>
<dbReference type="InterPro" id="IPR008920">
    <property type="entry name" value="TF_FadR/GntR_C"/>
</dbReference>
<dbReference type="SUPFAM" id="SSF48008">
    <property type="entry name" value="GntR ligand-binding domain-like"/>
    <property type="match status" value="1"/>
</dbReference>
<evidence type="ECO:0000313" key="6">
    <source>
        <dbReference type="Proteomes" id="UP000016566"/>
    </source>
</evidence>
<dbReference type="SMART" id="SM00345">
    <property type="entry name" value="HTH_GNTR"/>
    <property type="match status" value="1"/>
</dbReference>
<protein>
    <submittedName>
        <fullName evidence="5">Transcriptional regulator, GntR family</fullName>
    </submittedName>
</protein>
<dbReference type="AlphaFoldDB" id="U2Z7W3"/>
<dbReference type="GO" id="GO:0003700">
    <property type="term" value="F:DNA-binding transcription factor activity"/>
    <property type="evidence" value="ECO:0007669"/>
    <property type="project" value="InterPro"/>
</dbReference>
<dbReference type="CDD" id="cd07377">
    <property type="entry name" value="WHTH_GntR"/>
    <property type="match status" value="1"/>
</dbReference>
<dbReference type="Gene3D" id="1.20.120.530">
    <property type="entry name" value="GntR ligand-binding domain-like"/>
    <property type="match status" value="1"/>
</dbReference>
<dbReference type="InterPro" id="IPR000524">
    <property type="entry name" value="Tscrpt_reg_HTH_GntR"/>
</dbReference>
<dbReference type="Gene3D" id="1.10.10.10">
    <property type="entry name" value="Winged helix-like DNA-binding domain superfamily/Winged helix DNA-binding domain"/>
    <property type="match status" value="1"/>
</dbReference>
<keyword evidence="1" id="KW-0805">Transcription regulation</keyword>
<dbReference type="Proteomes" id="UP000016566">
    <property type="component" value="Unassembled WGS sequence"/>
</dbReference>
<evidence type="ECO:0000256" key="3">
    <source>
        <dbReference type="ARBA" id="ARBA00023163"/>
    </source>
</evidence>
<organism evidence="5 6">
    <name type="scientific">Limimaricola cinnabarinus LL-001</name>
    <dbReference type="NCBI Taxonomy" id="1337093"/>
    <lineage>
        <taxon>Bacteria</taxon>
        <taxon>Pseudomonadati</taxon>
        <taxon>Pseudomonadota</taxon>
        <taxon>Alphaproteobacteria</taxon>
        <taxon>Rhodobacterales</taxon>
        <taxon>Paracoccaceae</taxon>
        <taxon>Limimaricola</taxon>
    </lineage>
</organism>
<name>U2Z7W3_9RHOB</name>
<evidence type="ECO:0000256" key="1">
    <source>
        <dbReference type="ARBA" id="ARBA00023015"/>
    </source>
</evidence>
<dbReference type="PANTHER" id="PTHR43537:SF53">
    <property type="entry name" value="HTH-TYPE TRANSCRIPTIONAL REPRESSOR NANR"/>
    <property type="match status" value="1"/>
</dbReference>
<dbReference type="STRING" id="1337093.MBELCI_3597"/>
<keyword evidence="2" id="KW-0238">DNA-binding</keyword>
<dbReference type="SUPFAM" id="SSF46785">
    <property type="entry name" value="Winged helix' DNA-binding domain"/>
    <property type="match status" value="1"/>
</dbReference>
<keyword evidence="6" id="KW-1185">Reference proteome</keyword>
<dbReference type="GO" id="GO:0003677">
    <property type="term" value="F:DNA binding"/>
    <property type="evidence" value="ECO:0007669"/>
    <property type="project" value="UniProtKB-KW"/>
</dbReference>
<dbReference type="InterPro" id="IPR036390">
    <property type="entry name" value="WH_DNA-bd_sf"/>
</dbReference>
<dbReference type="RefSeq" id="WP_021695643.1">
    <property type="nucleotide sequence ID" value="NZ_BATB01000103.1"/>
</dbReference>
<dbReference type="Pfam" id="PF00392">
    <property type="entry name" value="GntR"/>
    <property type="match status" value="1"/>
</dbReference>
<reference evidence="5" key="1">
    <citation type="journal article" date="2013" name="Genome Announc.">
        <title>Draft Genome Sequence of Loktanella cinnabarina LL-001T, Isolated from Deep-Sea Floor Sediment.</title>
        <authorList>
            <person name="Nishi S."/>
            <person name="Tsubouchi T."/>
            <person name="Takaki Y."/>
            <person name="Koyanagi R."/>
            <person name="Satoh N."/>
            <person name="Maruyama T."/>
            <person name="Hatada Y."/>
        </authorList>
    </citation>
    <scope>NUCLEOTIDE SEQUENCE [LARGE SCALE GENOMIC DNA]</scope>
    <source>
        <strain evidence="5">LL-001</strain>
    </source>
</reference>
<sequence>MTRTSRIEPTSAEMIADGLSRAIHEHRLGPGAKLGEDEIGTIYGVSRTVVRAALQTLSHQRLVTIRRNRGAFVASPSPREAREVFEARALLEPRTAQSAAERAEPQDIDQLRAHIMAEHAAIEAGDNGRALHLSGRFHIDLARIADQTIVAGFVEELVARSSLVIALYWRRQSALCERHAHHALIEAVAAGQGARAAELMHSHLVDLHSALDLREHSVPPATLRDILT</sequence>
<accession>U2Z7W3</accession>
<dbReference type="eggNOG" id="COG1802">
    <property type="taxonomic scope" value="Bacteria"/>
</dbReference>
<evidence type="ECO:0000313" key="5">
    <source>
        <dbReference type="EMBL" id="GAD57545.1"/>
    </source>
</evidence>
<dbReference type="OrthoDB" id="7618373at2"/>
<dbReference type="InterPro" id="IPR011711">
    <property type="entry name" value="GntR_C"/>
</dbReference>
<comment type="caution">
    <text evidence="5">The sequence shown here is derived from an EMBL/GenBank/DDBJ whole genome shotgun (WGS) entry which is preliminary data.</text>
</comment>
<dbReference type="PANTHER" id="PTHR43537">
    <property type="entry name" value="TRANSCRIPTIONAL REGULATOR, GNTR FAMILY"/>
    <property type="match status" value="1"/>
</dbReference>
<keyword evidence="3" id="KW-0804">Transcription</keyword>
<dbReference type="EMBL" id="BATB01000103">
    <property type="protein sequence ID" value="GAD57545.1"/>
    <property type="molecule type" value="Genomic_DNA"/>
</dbReference>
<dbReference type="SMART" id="SM00895">
    <property type="entry name" value="FCD"/>
    <property type="match status" value="1"/>
</dbReference>
<dbReference type="Pfam" id="PF07729">
    <property type="entry name" value="FCD"/>
    <property type="match status" value="1"/>
</dbReference>
<feature type="domain" description="HTH gntR-type" evidence="4">
    <location>
        <begin position="9"/>
        <end position="76"/>
    </location>
</feature>
<evidence type="ECO:0000256" key="2">
    <source>
        <dbReference type="ARBA" id="ARBA00023125"/>
    </source>
</evidence>